<dbReference type="SMART" id="SM00115">
    <property type="entry name" value="CASc"/>
    <property type="match status" value="1"/>
</dbReference>
<evidence type="ECO:0000313" key="6">
    <source>
        <dbReference type="Proteomes" id="UP000091820"/>
    </source>
</evidence>
<dbReference type="InterPro" id="IPR011600">
    <property type="entry name" value="Pept_C14_caspase"/>
</dbReference>
<accession>A0A1A9WRC9</accession>
<dbReference type="Proteomes" id="UP000091820">
    <property type="component" value="Unassembled WGS sequence"/>
</dbReference>
<dbReference type="PROSITE" id="PS50208">
    <property type="entry name" value="CASPASE_P20"/>
    <property type="match status" value="1"/>
</dbReference>
<evidence type="ECO:0000256" key="1">
    <source>
        <dbReference type="ARBA" id="ARBA00010134"/>
    </source>
</evidence>
<dbReference type="InterPro" id="IPR056260">
    <property type="entry name" value="Dredd_2nd"/>
</dbReference>
<dbReference type="PANTHER" id="PTHR22576">
    <property type="entry name" value="MUCOSA ASSOCIATED LYMPHOID TISSUE LYMPHOMA TRANSLOCATION PROTEIN 1/PARACASPASE"/>
    <property type="match status" value="1"/>
</dbReference>
<dbReference type="AlphaFoldDB" id="A0A1A9WRC9"/>
<evidence type="ECO:0000259" key="4">
    <source>
        <dbReference type="PROSITE" id="PS50208"/>
    </source>
</evidence>
<evidence type="ECO:0000259" key="3">
    <source>
        <dbReference type="PROSITE" id="PS50207"/>
    </source>
</evidence>
<dbReference type="PANTHER" id="PTHR22576:SF41">
    <property type="entry name" value="CASPASE 14, APOPTOSIS-RELATED CYSTEINE PEPTIDASE"/>
    <property type="match status" value="1"/>
</dbReference>
<dbReference type="EnsemblMetazoa" id="GBRI029342-RA">
    <property type="protein sequence ID" value="GBRI029342-PA"/>
    <property type="gene ID" value="GBRI029342"/>
</dbReference>
<organism evidence="5 6">
    <name type="scientific">Glossina brevipalpis</name>
    <dbReference type="NCBI Taxonomy" id="37001"/>
    <lineage>
        <taxon>Eukaryota</taxon>
        <taxon>Metazoa</taxon>
        <taxon>Ecdysozoa</taxon>
        <taxon>Arthropoda</taxon>
        <taxon>Hexapoda</taxon>
        <taxon>Insecta</taxon>
        <taxon>Pterygota</taxon>
        <taxon>Neoptera</taxon>
        <taxon>Endopterygota</taxon>
        <taxon>Diptera</taxon>
        <taxon>Brachycera</taxon>
        <taxon>Muscomorpha</taxon>
        <taxon>Hippoboscoidea</taxon>
        <taxon>Glossinidae</taxon>
        <taxon>Glossina</taxon>
    </lineage>
</organism>
<name>A0A1A9WRC9_9MUSC</name>
<dbReference type="GO" id="GO:0004197">
    <property type="term" value="F:cysteine-type endopeptidase activity"/>
    <property type="evidence" value="ECO:0007669"/>
    <property type="project" value="InterPro"/>
</dbReference>
<evidence type="ECO:0000256" key="2">
    <source>
        <dbReference type="RuleBase" id="RU003971"/>
    </source>
</evidence>
<reference evidence="6" key="1">
    <citation type="submission" date="2014-03" db="EMBL/GenBank/DDBJ databases">
        <authorList>
            <person name="Aksoy S."/>
            <person name="Warren W."/>
            <person name="Wilson R.K."/>
        </authorList>
    </citation>
    <scope>NUCLEOTIDE SEQUENCE [LARGE SCALE GENOMIC DNA]</scope>
    <source>
        <strain evidence="6">IAEA</strain>
    </source>
</reference>
<dbReference type="InterPro" id="IPR015917">
    <property type="entry name" value="Pept_C14A"/>
</dbReference>
<dbReference type="Pfam" id="PF23725">
    <property type="entry name" value="Dredd_N"/>
    <property type="match status" value="1"/>
</dbReference>
<dbReference type="VEuPathDB" id="VectorBase:GBRI029342"/>
<dbReference type="GO" id="GO:0006508">
    <property type="term" value="P:proteolysis"/>
    <property type="evidence" value="ECO:0007669"/>
    <property type="project" value="InterPro"/>
</dbReference>
<dbReference type="Pfam" id="PF23724">
    <property type="entry name" value="Dredd_2nd"/>
    <property type="match status" value="1"/>
</dbReference>
<dbReference type="SUPFAM" id="SSF52129">
    <property type="entry name" value="Caspase-like"/>
    <property type="match status" value="1"/>
</dbReference>
<dbReference type="InterPro" id="IPR052039">
    <property type="entry name" value="Caspase-related_regulators"/>
</dbReference>
<dbReference type="Gene3D" id="3.40.50.1460">
    <property type="match status" value="1"/>
</dbReference>
<keyword evidence="6" id="KW-1185">Reference proteome</keyword>
<dbReference type="InterPro" id="IPR056259">
    <property type="entry name" value="Dredd_N"/>
</dbReference>
<dbReference type="InterPro" id="IPR029030">
    <property type="entry name" value="Caspase-like_dom_sf"/>
</dbReference>
<dbReference type="PROSITE" id="PS50207">
    <property type="entry name" value="CASPASE_P10"/>
    <property type="match status" value="1"/>
</dbReference>
<proteinExistence type="inferred from homology"/>
<dbReference type="InterPro" id="IPR002138">
    <property type="entry name" value="Pept_C14_p10"/>
</dbReference>
<reference evidence="5" key="2">
    <citation type="submission" date="2020-05" db="UniProtKB">
        <authorList>
            <consortium name="EnsemblMetazoa"/>
        </authorList>
    </citation>
    <scope>IDENTIFICATION</scope>
    <source>
        <strain evidence="5">IAEA</strain>
    </source>
</reference>
<evidence type="ECO:0008006" key="7">
    <source>
        <dbReference type="Google" id="ProtNLM"/>
    </source>
</evidence>
<protein>
    <recommendedName>
        <fullName evidence="7">Caspase family p20 domain-containing protein</fullName>
    </recommendedName>
</protein>
<feature type="domain" description="Caspase family p10" evidence="3">
    <location>
        <begin position="438"/>
        <end position="519"/>
    </location>
</feature>
<dbReference type="STRING" id="37001.A0A1A9WRC9"/>
<dbReference type="InterPro" id="IPR001309">
    <property type="entry name" value="Pept_C14_p20"/>
</dbReference>
<comment type="similarity">
    <text evidence="1 2">Belongs to the peptidase C14A family.</text>
</comment>
<feature type="domain" description="Caspase family p20" evidence="4">
    <location>
        <begin position="285"/>
        <end position="418"/>
    </location>
</feature>
<sequence length="521" mass="60405">MSAQSAYDHFKHMKQIDIEDLRYIEKDLSFYQLVSLGFLLFGHERTSAAYILQKLIILSKQPRRDCDQVTSNSGDIILRHYAKSMSNDWRKGLVEALTIINAKKVLRKLGFCWRELYHHYLPQIAELSINIHPMLKVLYKICEELTAVQAKQLILKIQNDVVESLDFSDPLYLEIFLLDWINRRIINIGDRQCIGTDVQVLIEYFKFNDMDTLKELLNSTILHNAEEVEYKNHILEKENSIQPATDSAESSLSSKNEGTFKCLKEDVSMYQEIDDISSYEVRRETAGFVMIINQNQFHQEADPKWADLLPKKPFPRYRKGTDIDRDRLTKLFERFGYIPKVYDNLNHLEMVYRIRETIRSSVMYDSLLVFILTHGANGVVYGSNSIPVKIAELQEIFSERNFKNKPKILIIQACQKDEPQINENNFTDVRKQNPLSYADVLVALAAIPGTEALRDTMKGSWYIQTMCDIIEKWGNKKDILDILTAVTNVVTKKNQEAGGNEVMLPLIRSTLRKKFYLPAPI</sequence>
<dbReference type="Pfam" id="PF00656">
    <property type="entry name" value="Peptidase_C14"/>
    <property type="match status" value="1"/>
</dbReference>
<evidence type="ECO:0000313" key="5">
    <source>
        <dbReference type="EnsemblMetazoa" id="GBRI029342-PA"/>
    </source>
</evidence>
<dbReference type="PRINTS" id="PR00376">
    <property type="entry name" value="IL1BCENZYME"/>
</dbReference>